<dbReference type="InterPro" id="IPR006016">
    <property type="entry name" value="UspA"/>
</dbReference>
<dbReference type="PRINTS" id="PR01438">
    <property type="entry name" value="UNVRSLSTRESS"/>
</dbReference>
<dbReference type="Proteomes" id="UP001254488">
    <property type="component" value="Unassembled WGS sequence"/>
</dbReference>
<protein>
    <submittedName>
        <fullName evidence="3">Universal stress protein</fullName>
    </submittedName>
</protein>
<dbReference type="EMBL" id="JAVRHZ010000004">
    <property type="protein sequence ID" value="MDT0555932.1"/>
    <property type="molecule type" value="Genomic_DNA"/>
</dbReference>
<evidence type="ECO:0000313" key="4">
    <source>
        <dbReference type="Proteomes" id="UP001254488"/>
    </source>
</evidence>
<comment type="caution">
    <text evidence="3">The sequence shown here is derived from an EMBL/GenBank/DDBJ whole genome shotgun (WGS) entry which is preliminary data.</text>
</comment>
<dbReference type="CDD" id="cd00293">
    <property type="entry name" value="USP-like"/>
    <property type="match status" value="2"/>
</dbReference>
<sequence length="278" mass="30943">MKTILIPIDFTSTSSKALEIGATIAKRISAKIVLTHMAGIEERLLTKTNTLEETVYHTKLAEKKYSELLEQPFLNDILVEPLLQKKLDFTSINNFAQEINASLIVMGSRGSSGLKEIFKGSNAEKVVRSSETPVLIIKENDLIFAPKRLIFASNFDEEAISAYYKIIEIATLLSVKIELLYVNLPNDQFISTKKMDEKLLGFFNKVNHPNPVNAIKTVNRVADYTVEQGVFNFASLSGVDIIAIPTHGRKGLSHFFNGSISEDIVNHSSLPVLTVKMQ</sequence>
<dbReference type="PANTHER" id="PTHR46268">
    <property type="entry name" value="STRESS RESPONSE PROTEIN NHAX"/>
    <property type="match status" value="1"/>
</dbReference>
<dbReference type="RefSeq" id="WP_311332888.1">
    <property type="nucleotide sequence ID" value="NZ_JAVRHZ010000004.1"/>
</dbReference>
<proteinExistence type="inferred from homology"/>
<dbReference type="InterPro" id="IPR014729">
    <property type="entry name" value="Rossmann-like_a/b/a_fold"/>
</dbReference>
<dbReference type="SUPFAM" id="SSF52402">
    <property type="entry name" value="Adenine nucleotide alpha hydrolases-like"/>
    <property type="match status" value="2"/>
</dbReference>
<dbReference type="Gene3D" id="3.40.50.620">
    <property type="entry name" value="HUPs"/>
    <property type="match status" value="2"/>
</dbReference>
<name>A0ABU2YDU7_9FLAO</name>
<gene>
    <name evidence="3" type="ORF">RM538_07955</name>
</gene>
<evidence type="ECO:0000313" key="3">
    <source>
        <dbReference type="EMBL" id="MDT0555932.1"/>
    </source>
</evidence>
<evidence type="ECO:0000256" key="1">
    <source>
        <dbReference type="ARBA" id="ARBA00008791"/>
    </source>
</evidence>
<feature type="domain" description="UspA" evidence="2">
    <location>
        <begin position="1"/>
        <end position="138"/>
    </location>
</feature>
<comment type="similarity">
    <text evidence="1">Belongs to the universal stress protein A family.</text>
</comment>
<dbReference type="InterPro" id="IPR006015">
    <property type="entry name" value="Universal_stress_UspA"/>
</dbReference>
<keyword evidence="4" id="KW-1185">Reference proteome</keyword>
<reference evidence="3 4" key="1">
    <citation type="submission" date="2023-09" db="EMBL/GenBank/DDBJ databases">
        <authorList>
            <person name="Rey-Velasco X."/>
        </authorList>
    </citation>
    <scope>NUCLEOTIDE SEQUENCE [LARGE SCALE GENOMIC DNA]</scope>
    <source>
        <strain evidence="3 4">W242</strain>
    </source>
</reference>
<dbReference type="PANTHER" id="PTHR46268:SF6">
    <property type="entry name" value="UNIVERSAL STRESS PROTEIN UP12"/>
    <property type="match status" value="1"/>
</dbReference>
<evidence type="ECO:0000259" key="2">
    <source>
        <dbReference type="Pfam" id="PF00582"/>
    </source>
</evidence>
<dbReference type="Pfam" id="PF00582">
    <property type="entry name" value="Usp"/>
    <property type="match status" value="2"/>
</dbReference>
<accession>A0ABU2YDU7</accession>
<organism evidence="3 4">
    <name type="scientific">Patiriisocius hiemis</name>
    <dbReference type="NCBI Taxonomy" id="3075604"/>
    <lineage>
        <taxon>Bacteria</taxon>
        <taxon>Pseudomonadati</taxon>
        <taxon>Bacteroidota</taxon>
        <taxon>Flavobacteriia</taxon>
        <taxon>Flavobacteriales</taxon>
        <taxon>Flavobacteriaceae</taxon>
        <taxon>Patiriisocius</taxon>
    </lineage>
</organism>
<feature type="domain" description="UspA" evidence="2">
    <location>
        <begin position="148"/>
        <end position="276"/>
    </location>
</feature>